<sequence>MDVAPITESAREVQDLHYALHGVSFQPITTSLQQEIPFDPVNPAPQASSVTSGPRFEPGSGRRLAGPVIRLVSPEAQGGHHTPKIAKEGGKAQEYTSSYDDGSSALAGWYGEGKGIGKMDLSRTGHATSSRTTSRPSHSHVVSAPVPVQQQGDSRTKISQPCPPAVSYTARDSDVEEPLADLVDAYRRGRLPYTSDGIARRGGLSGYSGATGIASGTSNRYPASAAPAISTFQASNIAGSGSTVHESHDPTLHAALGSTAHPRTYAFGIDAKQRIQQRLRLKQNQPVRHPYQGHRQALTVHSAPLAQTTRQSPTSVAAARWPPYVDPSIMIYPGSGRRATQADFVPAYIDESFTFPPRMASAPTTSHEQETSRKAEFPSSANENLSPLSARSAVLEVQNVPGQSYIKNWLQSATESTHAGHRSVPPSTADQGVMQLDEQGLLSLGKMFAPSEPDRIRTAVPGQQTRLSGLQPHSIFSEPTEMIPRRDPPSSSIEVAGNAAASQRSSPEVELSRSVVASPSSKRDASTIDNAEIQRRPRAGRSKRRRLDTFLPSPTRPTASVAASVETRTEVYSLPTPSRGSSLHKYGLRSSSESQPPGFDQTLPSDDDTAETLDEEEAPAGTP</sequence>
<feature type="region of interest" description="Disordered" evidence="1">
    <location>
        <begin position="75"/>
        <end position="98"/>
    </location>
</feature>
<evidence type="ECO:0000313" key="3">
    <source>
        <dbReference type="Proteomes" id="UP000620104"/>
    </source>
</evidence>
<dbReference type="EMBL" id="BLZA01000017">
    <property type="protein sequence ID" value="GHJ86182.1"/>
    <property type="molecule type" value="Genomic_DNA"/>
</dbReference>
<dbReference type="Proteomes" id="UP000620104">
    <property type="component" value="Unassembled WGS sequence"/>
</dbReference>
<keyword evidence="3" id="KW-1185">Reference proteome</keyword>
<feature type="region of interest" description="Disordered" evidence="1">
    <location>
        <begin position="360"/>
        <end position="384"/>
    </location>
</feature>
<feature type="compositionally biased region" description="Basic residues" evidence="1">
    <location>
        <begin position="536"/>
        <end position="546"/>
    </location>
</feature>
<feature type="region of interest" description="Disordered" evidence="1">
    <location>
        <begin position="44"/>
        <end position="63"/>
    </location>
</feature>
<feature type="compositionally biased region" description="Acidic residues" evidence="1">
    <location>
        <begin position="605"/>
        <end position="623"/>
    </location>
</feature>
<reference evidence="2" key="1">
    <citation type="submission" date="2020-07" db="EMBL/GenBank/DDBJ databases">
        <title>Draft Genome Sequence of a Deep-Sea Yeast, Naganishia (Cryptococcus) liquefaciens strain N6.</title>
        <authorList>
            <person name="Han Y.W."/>
            <person name="Kajitani R."/>
            <person name="Morimoto H."/>
            <person name="Parhat M."/>
            <person name="Tsubouchi H."/>
            <person name="Bakenova O."/>
            <person name="Ogata M."/>
            <person name="Argunhan B."/>
            <person name="Aoki R."/>
            <person name="Kajiwara S."/>
            <person name="Itoh T."/>
            <person name="Iwasaki H."/>
        </authorList>
    </citation>
    <scope>NUCLEOTIDE SEQUENCE</scope>
    <source>
        <strain evidence="2">N6</strain>
    </source>
</reference>
<organism evidence="2 3">
    <name type="scientific">Naganishia liquefaciens</name>
    <dbReference type="NCBI Taxonomy" id="104408"/>
    <lineage>
        <taxon>Eukaryota</taxon>
        <taxon>Fungi</taxon>
        <taxon>Dikarya</taxon>
        <taxon>Basidiomycota</taxon>
        <taxon>Agaricomycotina</taxon>
        <taxon>Tremellomycetes</taxon>
        <taxon>Filobasidiales</taxon>
        <taxon>Filobasidiaceae</taxon>
        <taxon>Naganishia</taxon>
    </lineage>
</organism>
<dbReference type="AlphaFoldDB" id="A0A8H3TS47"/>
<proteinExistence type="predicted"/>
<evidence type="ECO:0000256" key="1">
    <source>
        <dbReference type="SAM" id="MobiDB-lite"/>
    </source>
</evidence>
<gene>
    <name evidence="2" type="ORF">NliqN6_2584</name>
</gene>
<name>A0A8H3TS47_9TREE</name>
<comment type="caution">
    <text evidence="2">The sequence shown here is derived from an EMBL/GenBank/DDBJ whole genome shotgun (WGS) entry which is preliminary data.</text>
</comment>
<feature type="compositionally biased region" description="Basic and acidic residues" evidence="1">
    <location>
        <begin position="367"/>
        <end position="376"/>
    </location>
</feature>
<feature type="compositionally biased region" description="Low complexity" evidence="1">
    <location>
        <begin position="128"/>
        <end position="151"/>
    </location>
</feature>
<accession>A0A8H3TS47</accession>
<feature type="region of interest" description="Disordered" evidence="1">
    <location>
        <begin position="120"/>
        <end position="173"/>
    </location>
</feature>
<evidence type="ECO:0000313" key="2">
    <source>
        <dbReference type="EMBL" id="GHJ86182.1"/>
    </source>
</evidence>
<feature type="region of interest" description="Disordered" evidence="1">
    <location>
        <begin position="462"/>
        <end position="623"/>
    </location>
</feature>
<protein>
    <submittedName>
        <fullName evidence="2">Uncharacterized protein</fullName>
    </submittedName>
</protein>